<keyword evidence="3" id="KW-1185">Reference proteome</keyword>
<organism evidence="2 3">
    <name type="scientific">Micromonospora zamorensis</name>
    <dbReference type="NCBI Taxonomy" id="709883"/>
    <lineage>
        <taxon>Bacteria</taxon>
        <taxon>Bacillati</taxon>
        <taxon>Actinomycetota</taxon>
        <taxon>Actinomycetes</taxon>
        <taxon>Micromonosporales</taxon>
        <taxon>Micromonosporaceae</taxon>
        <taxon>Micromonospora</taxon>
    </lineage>
</organism>
<protein>
    <recommendedName>
        <fullName evidence="4">Type VII secretion protein EccE</fullName>
    </recommendedName>
</protein>
<feature type="compositionally biased region" description="Low complexity" evidence="1">
    <location>
        <begin position="1"/>
        <end position="11"/>
    </location>
</feature>
<reference evidence="2 3" key="1">
    <citation type="submission" date="2022-10" db="EMBL/GenBank/DDBJ databases">
        <title>The complete genomes of actinobacterial strains from the NBC collection.</title>
        <authorList>
            <person name="Joergensen T.S."/>
            <person name="Alvarez Arevalo M."/>
            <person name="Sterndorff E.B."/>
            <person name="Faurdal D."/>
            <person name="Vuksanovic O."/>
            <person name="Mourched A.-S."/>
            <person name="Charusanti P."/>
            <person name="Shaw S."/>
            <person name="Blin K."/>
            <person name="Weber T."/>
        </authorList>
    </citation>
    <scope>NUCLEOTIDE SEQUENCE [LARGE SCALE GENOMIC DNA]</scope>
    <source>
        <strain evidence="2 3">NBC_00396</strain>
    </source>
</reference>
<dbReference type="EMBL" id="CP107941">
    <property type="protein sequence ID" value="WUI80533.1"/>
    <property type="molecule type" value="Genomic_DNA"/>
</dbReference>
<feature type="region of interest" description="Disordered" evidence="1">
    <location>
        <begin position="404"/>
        <end position="476"/>
    </location>
</feature>
<feature type="compositionally biased region" description="Basic and acidic residues" evidence="1">
    <location>
        <begin position="465"/>
        <end position="476"/>
    </location>
</feature>
<accession>A0ABZ1P918</accession>
<dbReference type="RefSeq" id="WP_328366654.1">
    <property type="nucleotide sequence ID" value="NZ_CP107941.1"/>
</dbReference>
<evidence type="ECO:0000313" key="2">
    <source>
        <dbReference type="EMBL" id="WUI80533.1"/>
    </source>
</evidence>
<feature type="region of interest" description="Disordered" evidence="1">
    <location>
        <begin position="1"/>
        <end position="22"/>
    </location>
</feature>
<dbReference type="Proteomes" id="UP001346877">
    <property type="component" value="Chromosome"/>
</dbReference>
<sequence length="476" mass="50479">MSTPLPSHIAPSPTPSPIPVSPSATCVPGRDGIPDSIIGHLMCGTSADNVPATTAAFIRVHWPLLLLGLAALIAARLGLAWWRRRVWQAHARRARWLEIVPPVSATPAATVGLWRLLATALPSSSRWSWRPYRLVWEVQADPKGMRCGLWLPPGVNPTAVLRLLQRAWPGARAEQTRSPAFASGRPVAAVALLATQPEWLPLVDDAAPTRGQRWEAGAPPEEDRLRAVYDGLAAAGRTGGGLLQVHVTRAPARRVAGLRRATTYPERVRRPRSGASRAVGLLADGLRALIIGVLDLVTSGPTVRKHQTNRADPYLAELARQARGKLAAAPHLLVAVHATTTGPTVAAARAAAADITSGFGLLSPHFARRRLRRAQPTATWRWVPAARMTLASVDETAALAGLPAEPSAHGLPAAASRRRPASREVFTAGPAPATGPKRRPAPDSTGPDQGRPTAGNAPTEVSRPGLHDRDVPAVGQ</sequence>
<evidence type="ECO:0008006" key="4">
    <source>
        <dbReference type="Google" id="ProtNLM"/>
    </source>
</evidence>
<name>A0ABZ1P918_9ACTN</name>
<proteinExistence type="predicted"/>
<gene>
    <name evidence="2" type="ORF">OG375_21620</name>
</gene>
<evidence type="ECO:0000313" key="3">
    <source>
        <dbReference type="Proteomes" id="UP001346877"/>
    </source>
</evidence>
<evidence type="ECO:0000256" key="1">
    <source>
        <dbReference type="SAM" id="MobiDB-lite"/>
    </source>
</evidence>